<evidence type="ECO:0000313" key="3">
    <source>
        <dbReference type="Proteomes" id="UP001431313"/>
    </source>
</evidence>
<evidence type="ECO:0008006" key="4">
    <source>
        <dbReference type="Google" id="ProtNLM"/>
    </source>
</evidence>
<name>A0ABT2CP87_9ACTN</name>
<gene>
    <name evidence="2" type="ORF">NX801_27110</name>
</gene>
<dbReference type="EMBL" id="JANUGQ010000033">
    <property type="protein sequence ID" value="MCS0639245.1"/>
    <property type="molecule type" value="Genomic_DNA"/>
</dbReference>
<keyword evidence="1" id="KW-0472">Membrane</keyword>
<feature type="transmembrane region" description="Helical" evidence="1">
    <location>
        <begin position="300"/>
        <end position="324"/>
    </location>
</feature>
<feature type="transmembrane region" description="Helical" evidence="1">
    <location>
        <begin position="63"/>
        <end position="80"/>
    </location>
</feature>
<comment type="caution">
    <text evidence="2">The sequence shown here is derived from an EMBL/GenBank/DDBJ whole genome shotgun (WGS) entry which is preliminary data.</text>
</comment>
<accession>A0ABT2CP87</accession>
<keyword evidence="1" id="KW-0812">Transmembrane</keyword>
<keyword evidence="1" id="KW-1133">Transmembrane helix</keyword>
<evidence type="ECO:0000256" key="1">
    <source>
        <dbReference type="SAM" id="Phobius"/>
    </source>
</evidence>
<dbReference type="Proteomes" id="UP001431313">
    <property type="component" value="Unassembled WGS sequence"/>
</dbReference>
<protein>
    <recommendedName>
        <fullName evidence="4">Integral membrane protein</fullName>
    </recommendedName>
</protein>
<dbReference type="RefSeq" id="WP_258790580.1">
    <property type="nucleotide sequence ID" value="NZ_JANUGQ010000033.1"/>
</dbReference>
<evidence type="ECO:0000313" key="2">
    <source>
        <dbReference type="EMBL" id="MCS0639245.1"/>
    </source>
</evidence>
<feature type="transmembrane region" description="Helical" evidence="1">
    <location>
        <begin position="113"/>
        <end position="132"/>
    </location>
</feature>
<reference evidence="2" key="1">
    <citation type="submission" date="2022-08" db="EMBL/GenBank/DDBJ databases">
        <authorList>
            <person name="Somphong A."/>
            <person name="Phongsopitanun W."/>
        </authorList>
    </citation>
    <scope>NUCLEOTIDE SEQUENCE</scope>
    <source>
        <strain evidence="2">LP05-1</strain>
    </source>
</reference>
<feature type="transmembrane region" description="Helical" evidence="1">
    <location>
        <begin position="273"/>
        <end position="294"/>
    </location>
</feature>
<keyword evidence="3" id="KW-1185">Reference proteome</keyword>
<organism evidence="2 3">
    <name type="scientific">Streptomyces pyxinae</name>
    <dbReference type="NCBI Taxonomy" id="2970734"/>
    <lineage>
        <taxon>Bacteria</taxon>
        <taxon>Bacillati</taxon>
        <taxon>Actinomycetota</taxon>
        <taxon>Actinomycetes</taxon>
        <taxon>Kitasatosporales</taxon>
        <taxon>Streptomycetaceae</taxon>
        <taxon>Streptomyces</taxon>
    </lineage>
</organism>
<sequence>MEEPVPETNLPAWWRPLSRLHHRWVEKHVVPAEKAAAELGIDFNALAIRKALGYQRWTYLRRLRGLAIFFGALALFALVTRPATCRPGGLLTTDQARCPTYNEYVFGPSTDPWVSITPTLGALALLWIISAWRGENIPRLYKPLYPLLILLTASVDLIAMDGGRYTKATRLSAKAAELGLPLRTMARNAASDFGNRRVLRKRLLSHAELVETAVMQAADGLVHDRTASARKIGTLAGLIAGNIADGRFTQILPPAEPPEEAAIAPDRLDGGRLAKACLCSAITVTAFALLLAGLGTPVELLVPLAVVAFVVTAYVLLGLWYGLAEATRLTRSLMSFFSASPPF</sequence>
<proteinExistence type="predicted"/>